<accession>A0AAN8MZJ2</accession>
<proteinExistence type="predicted"/>
<name>A0AAN8MZJ2_9PEZI</name>
<evidence type="ECO:0000313" key="1">
    <source>
        <dbReference type="EMBL" id="KAK6357548.1"/>
    </source>
</evidence>
<comment type="caution">
    <text evidence="1">The sequence shown here is derived from an EMBL/GenBank/DDBJ whole genome shotgun (WGS) entry which is preliminary data.</text>
</comment>
<protein>
    <submittedName>
        <fullName evidence="1">Uncharacterized protein</fullName>
    </submittedName>
</protein>
<dbReference type="AlphaFoldDB" id="A0AAN8MZJ2"/>
<evidence type="ECO:0000313" key="2">
    <source>
        <dbReference type="Proteomes" id="UP001313282"/>
    </source>
</evidence>
<dbReference type="EMBL" id="JAVHNR010000001">
    <property type="protein sequence ID" value="KAK6357548.1"/>
    <property type="molecule type" value="Genomic_DNA"/>
</dbReference>
<dbReference type="Proteomes" id="UP001313282">
    <property type="component" value="Unassembled WGS sequence"/>
</dbReference>
<keyword evidence="2" id="KW-1185">Reference proteome</keyword>
<gene>
    <name evidence="1" type="ORF">TWF718_001857</name>
</gene>
<organism evidence="1 2">
    <name type="scientific">Orbilia javanica</name>
    <dbReference type="NCBI Taxonomy" id="47235"/>
    <lineage>
        <taxon>Eukaryota</taxon>
        <taxon>Fungi</taxon>
        <taxon>Dikarya</taxon>
        <taxon>Ascomycota</taxon>
        <taxon>Pezizomycotina</taxon>
        <taxon>Orbiliomycetes</taxon>
        <taxon>Orbiliales</taxon>
        <taxon>Orbiliaceae</taxon>
        <taxon>Orbilia</taxon>
    </lineage>
</organism>
<reference evidence="1 2" key="1">
    <citation type="submission" date="2019-10" db="EMBL/GenBank/DDBJ databases">
        <authorList>
            <person name="Palmer J.M."/>
        </authorList>
    </citation>
    <scope>NUCLEOTIDE SEQUENCE [LARGE SCALE GENOMIC DNA]</scope>
    <source>
        <strain evidence="1 2">TWF718</strain>
    </source>
</reference>
<sequence>MVEMDHKPVSLSSLPYDILHLILTQLDNLRTEACKPRRGRPEIPTNPTHYTFFRPTVEELLAQKPHHSPRRAERWRIEQSNLERSYEYEPARSKKKSKKKDVAPKVAPAPFEGVSMFDGLSRTNKTLRELCFPYLFRNVVLASDDCLTLDRIDFYASEEQAWILKHIRSFRLMSTHLTWPNSLGGNTPSDLLPDLAATLVHILHSIPNLQVLHFIIEPSQLIAEFQNVLTTATPPITFPTVKDVYISVDNEYILPFLSSPAVGGLESFEYKSTYSLKSANKVSFSTFGVTDEGREKDPFGGMLDPRAVKVMRGLATVQKNTLKKMTLAAFINYDGIMEMVRVGILENIRELILLYGVASSCARAMPHLPHLRYIRFGLDEDPISAKNPHCYMSRRELLTIARGAKQLEEVWHRDRFVCYVKRLVGEGHDGTEVDEDETWWMDTWAPDGVGNKTVISDGWLG</sequence>